<sequence length="72" mass="7840">MNEHTPKLVSNIDPYVYQTLASIVGSEVVIQTTKGTVSGMLKGAFPDHAIVDSHGGSFFIRIEQIVWILPKG</sequence>
<dbReference type="AlphaFoldDB" id="A0A7S8CD49"/>
<dbReference type="RefSeq" id="WP_239672483.1">
    <property type="nucleotide sequence ID" value="NZ_CP049742.1"/>
</dbReference>
<keyword evidence="2" id="KW-1185">Reference proteome</keyword>
<evidence type="ECO:0000313" key="2">
    <source>
        <dbReference type="Proteomes" id="UP000593626"/>
    </source>
</evidence>
<dbReference type="Proteomes" id="UP000593626">
    <property type="component" value="Chromosome"/>
</dbReference>
<proteinExistence type="predicted"/>
<evidence type="ECO:0000313" key="1">
    <source>
        <dbReference type="EMBL" id="QPC47805.1"/>
    </source>
</evidence>
<dbReference type="InterPro" id="IPR020139">
    <property type="entry name" value="DUF2642"/>
</dbReference>
<dbReference type="Pfam" id="PF10842">
    <property type="entry name" value="DUF2642"/>
    <property type="match status" value="1"/>
</dbReference>
<reference evidence="1 2" key="1">
    <citation type="submission" date="2019-07" db="EMBL/GenBank/DDBJ databases">
        <title>Genome sequence of 2 isolates from Red Sea Mangroves.</title>
        <authorList>
            <person name="Sefrji F."/>
            <person name="Michoud G."/>
            <person name="Merlino G."/>
            <person name="Daffonchio D."/>
        </authorList>
    </citation>
    <scope>NUCLEOTIDE SEQUENCE [LARGE SCALE GENOMIC DNA]</scope>
    <source>
        <strain evidence="1 2">R1DC41</strain>
    </source>
</reference>
<gene>
    <name evidence="1" type="ORF">G8O30_12980</name>
</gene>
<accession>A0A7S8CD49</accession>
<organism evidence="1 2">
    <name type="scientific">Mangrovibacillus cuniculi</name>
    <dbReference type="NCBI Taxonomy" id="2593652"/>
    <lineage>
        <taxon>Bacteria</taxon>
        <taxon>Bacillati</taxon>
        <taxon>Bacillota</taxon>
        <taxon>Bacilli</taxon>
        <taxon>Bacillales</taxon>
        <taxon>Bacillaceae</taxon>
        <taxon>Mangrovibacillus</taxon>
    </lineage>
</organism>
<dbReference type="EMBL" id="CP049742">
    <property type="protein sequence ID" value="QPC47805.1"/>
    <property type="molecule type" value="Genomic_DNA"/>
</dbReference>
<protein>
    <submittedName>
        <fullName evidence="1">YuzF family protein</fullName>
    </submittedName>
</protein>
<dbReference type="KEGG" id="mcui:G8O30_12980"/>
<name>A0A7S8CD49_9BACI</name>